<dbReference type="OrthoDB" id="185373at2759"/>
<feature type="repeat" description="PPR" evidence="3">
    <location>
        <begin position="210"/>
        <end position="244"/>
    </location>
</feature>
<dbReference type="EMBL" id="KZ451999">
    <property type="protein sequence ID" value="PKA53210.1"/>
    <property type="molecule type" value="Genomic_DNA"/>
</dbReference>
<accession>A0A2I0ACD9</accession>
<organism evidence="4 5">
    <name type="scientific">Apostasia shenzhenica</name>
    <dbReference type="NCBI Taxonomy" id="1088818"/>
    <lineage>
        <taxon>Eukaryota</taxon>
        <taxon>Viridiplantae</taxon>
        <taxon>Streptophyta</taxon>
        <taxon>Embryophyta</taxon>
        <taxon>Tracheophyta</taxon>
        <taxon>Spermatophyta</taxon>
        <taxon>Magnoliopsida</taxon>
        <taxon>Liliopsida</taxon>
        <taxon>Asparagales</taxon>
        <taxon>Orchidaceae</taxon>
        <taxon>Apostasioideae</taxon>
        <taxon>Apostasia</taxon>
    </lineage>
</organism>
<dbReference type="FunFam" id="1.25.40.10:FF:000333">
    <property type="entry name" value="Pentatricopeptide repeat-containing protein"/>
    <property type="match status" value="1"/>
</dbReference>
<dbReference type="Pfam" id="PF13041">
    <property type="entry name" value="PPR_2"/>
    <property type="match status" value="3"/>
</dbReference>
<dbReference type="Pfam" id="PF01535">
    <property type="entry name" value="PPR"/>
    <property type="match status" value="3"/>
</dbReference>
<dbReference type="Gene3D" id="1.25.40.10">
    <property type="entry name" value="Tetratricopeptide repeat domain"/>
    <property type="match status" value="4"/>
</dbReference>
<protein>
    <submittedName>
        <fullName evidence="4">Pentatricopeptide repeat-containing protein</fullName>
        <ecNumber evidence="4">3.6.1.-</ecNumber>
    </submittedName>
</protein>
<dbReference type="InterPro" id="IPR046848">
    <property type="entry name" value="E_motif"/>
</dbReference>
<dbReference type="FunFam" id="1.25.40.10:FF:000090">
    <property type="entry name" value="Pentatricopeptide repeat-containing protein, chloroplastic"/>
    <property type="match status" value="1"/>
</dbReference>
<evidence type="ECO:0000256" key="1">
    <source>
        <dbReference type="ARBA" id="ARBA00006643"/>
    </source>
</evidence>
<feature type="repeat" description="PPR" evidence="3">
    <location>
        <begin position="373"/>
        <end position="407"/>
    </location>
</feature>
<dbReference type="GO" id="GO:0003723">
    <property type="term" value="F:RNA binding"/>
    <property type="evidence" value="ECO:0007669"/>
    <property type="project" value="InterPro"/>
</dbReference>
<feature type="repeat" description="PPR" evidence="3">
    <location>
        <begin position="272"/>
        <end position="306"/>
    </location>
</feature>
<feature type="repeat" description="PPR" evidence="3">
    <location>
        <begin position="71"/>
        <end position="105"/>
    </location>
</feature>
<keyword evidence="5" id="KW-1185">Reference proteome</keyword>
<dbReference type="AlphaFoldDB" id="A0A2I0ACD9"/>
<keyword evidence="2" id="KW-0677">Repeat</keyword>
<dbReference type="EC" id="3.6.1.-" evidence="4"/>
<gene>
    <name evidence="4" type="primary">PCMP-E27</name>
    <name evidence="4" type="ORF">AXF42_Ash009940</name>
</gene>
<dbReference type="GO" id="GO:0009451">
    <property type="term" value="P:RNA modification"/>
    <property type="evidence" value="ECO:0007669"/>
    <property type="project" value="InterPro"/>
</dbReference>
<dbReference type="PROSITE" id="PS51375">
    <property type="entry name" value="PPR"/>
    <property type="match status" value="4"/>
</dbReference>
<proteinExistence type="inferred from homology"/>
<evidence type="ECO:0000256" key="2">
    <source>
        <dbReference type="ARBA" id="ARBA00022737"/>
    </source>
</evidence>
<dbReference type="InterPro" id="IPR011990">
    <property type="entry name" value="TPR-like_helical_dom_sf"/>
</dbReference>
<dbReference type="InterPro" id="IPR002885">
    <property type="entry name" value="PPR_rpt"/>
</dbReference>
<keyword evidence="4" id="KW-0378">Hydrolase</keyword>
<dbReference type="PANTHER" id="PTHR47926:SF403">
    <property type="entry name" value="PENTACOTRIPEPTIDE-REPEAT REGION OF PRORP DOMAIN-CONTAINING PROTEIN"/>
    <property type="match status" value="1"/>
</dbReference>
<evidence type="ECO:0000313" key="5">
    <source>
        <dbReference type="Proteomes" id="UP000236161"/>
    </source>
</evidence>
<dbReference type="GO" id="GO:0016787">
    <property type="term" value="F:hydrolase activity"/>
    <property type="evidence" value="ECO:0007669"/>
    <property type="project" value="UniProtKB-KW"/>
</dbReference>
<evidence type="ECO:0000313" key="4">
    <source>
        <dbReference type="EMBL" id="PKA53210.1"/>
    </source>
</evidence>
<dbReference type="Proteomes" id="UP000236161">
    <property type="component" value="Unassembled WGS sequence"/>
</dbReference>
<sequence length="556" mass="61634">MTLTSLPIDQRLPKLLRRCTFEQLKQIHCFLLTSSLAKNSALSSLCIRRAADLGDVSHAHLLFSFSGECPHILSWNALIRGCVQSRHYAKAIQLFVEMPKRDLSPNEFTFFDLFAACAALGVHGLGKQAHCRAVKSGVDLVPLVTIPLFKFYSAMASSFLVFTETINARKIFDGFASKSIGLWKRMLWVYVGIGDISSARKLFDEMPDRDVVSWNMMLSGYARSKDAKSAGGLFHIMPERNVFSWTTMVGALADSGDVPAARKLFDEMPVRNVVSWNCMMSSYTQSGRFKQAIDLFFLMQSQGVSPDGFTFVAVLSACAHLGALKAGRWIHLYLIGNWIKFGAIVATSLVEMYASCGDIDSALTIFIKTEKKDVFCWNVMIKALASHGRASAALHLFSSMKKEKLQANDFTFMSVLFACSHGGLVDEGRRIFVDMERVFKIKPKIDHYGCLIDLLSRGGLVEEALRVVKEMPYKPDTAVWGALLGGCSVAGSDDAAMAKKVMERVKEEETDEGGVYAILSNMYAASSQWGEAMRAREKMEGRRIHKNAGCSCVQTH</sequence>
<comment type="similarity">
    <text evidence="1">Belongs to the PPR family. PCMP-H subfamily.</text>
</comment>
<dbReference type="NCBIfam" id="TIGR00756">
    <property type="entry name" value="PPR"/>
    <property type="match status" value="5"/>
</dbReference>
<dbReference type="InterPro" id="IPR046960">
    <property type="entry name" value="PPR_At4g14850-like_plant"/>
</dbReference>
<reference evidence="4 5" key="1">
    <citation type="journal article" date="2017" name="Nature">
        <title>The Apostasia genome and the evolution of orchids.</title>
        <authorList>
            <person name="Zhang G.Q."/>
            <person name="Liu K.W."/>
            <person name="Li Z."/>
            <person name="Lohaus R."/>
            <person name="Hsiao Y.Y."/>
            <person name="Niu S.C."/>
            <person name="Wang J.Y."/>
            <person name="Lin Y.C."/>
            <person name="Xu Q."/>
            <person name="Chen L.J."/>
            <person name="Yoshida K."/>
            <person name="Fujiwara S."/>
            <person name="Wang Z.W."/>
            <person name="Zhang Y.Q."/>
            <person name="Mitsuda N."/>
            <person name="Wang M."/>
            <person name="Liu G.H."/>
            <person name="Pecoraro L."/>
            <person name="Huang H.X."/>
            <person name="Xiao X.J."/>
            <person name="Lin M."/>
            <person name="Wu X.Y."/>
            <person name="Wu W.L."/>
            <person name="Chen Y.Y."/>
            <person name="Chang S.B."/>
            <person name="Sakamoto S."/>
            <person name="Ohme-Takagi M."/>
            <person name="Yagi M."/>
            <person name="Zeng S.J."/>
            <person name="Shen C.Y."/>
            <person name="Yeh C.M."/>
            <person name="Luo Y.B."/>
            <person name="Tsai W.C."/>
            <person name="Van de Peer Y."/>
            <person name="Liu Z.J."/>
        </authorList>
    </citation>
    <scope>NUCLEOTIDE SEQUENCE [LARGE SCALE GENOMIC DNA]</scope>
    <source>
        <strain evidence="5">cv. Shenzhen</strain>
        <tissue evidence="4">Stem</tissue>
    </source>
</reference>
<evidence type="ECO:0000256" key="3">
    <source>
        <dbReference type="PROSITE-ProRule" id="PRU00708"/>
    </source>
</evidence>
<dbReference type="Pfam" id="PF20431">
    <property type="entry name" value="E_motif"/>
    <property type="match status" value="1"/>
</dbReference>
<dbReference type="PANTHER" id="PTHR47926">
    <property type="entry name" value="PENTATRICOPEPTIDE REPEAT-CONTAINING PROTEIN"/>
    <property type="match status" value="1"/>
</dbReference>
<name>A0A2I0ACD9_9ASPA</name>